<evidence type="ECO:0000256" key="4">
    <source>
        <dbReference type="ARBA" id="ARBA00022989"/>
    </source>
</evidence>
<feature type="transmembrane region" description="Helical" evidence="7">
    <location>
        <begin position="414"/>
        <end position="434"/>
    </location>
</feature>
<keyword evidence="3 7" id="KW-0812">Transmembrane</keyword>
<dbReference type="GO" id="GO:0016020">
    <property type="term" value="C:membrane"/>
    <property type="evidence" value="ECO:0007669"/>
    <property type="project" value="UniProtKB-SubCell"/>
</dbReference>
<organism evidence="9 10">
    <name type="scientific">Zalerion maritima</name>
    <dbReference type="NCBI Taxonomy" id="339359"/>
    <lineage>
        <taxon>Eukaryota</taxon>
        <taxon>Fungi</taxon>
        <taxon>Dikarya</taxon>
        <taxon>Ascomycota</taxon>
        <taxon>Pezizomycotina</taxon>
        <taxon>Sordariomycetes</taxon>
        <taxon>Lulworthiomycetidae</taxon>
        <taxon>Lulworthiales</taxon>
        <taxon>Lulworthiaceae</taxon>
        <taxon>Zalerion</taxon>
    </lineage>
</organism>
<evidence type="ECO:0000259" key="8">
    <source>
        <dbReference type="Pfam" id="PF01545"/>
    </source>
</evidence>
<dbReference type="FunFam" id="3.30.70.1350:FF:000004">
    <property type="entry name" value="Cation diffusion facilitator 10"/>
    <property type="match status" value="1"/>
</dbReference>
<feature type="region of interest" description="Disordered" evidence="6">
    <location>
        <begin position="1"/>
        <end position="26"/>
    </location>
</feature>
<evidence type="ECO:0000256" key="1">
    <source>
        <dbReference type="ARBA" id="ARBA00004141"/>
    </source>
</evidence>
<dbReference type="GO" id="GO:0098771">
    <property type="term" value="P:inorganic ion homeostasis"/>
    <property type="evidence" value="ECO:0007669"/>
    <property type="project" value="UniProtKB-ARBA"/>
</dbReference>
<keyword evidence="10" id="KW-1185">Reference proteome</keyword>
<feature type="region of interest" description="Disordered" evidence="6">
    <location>
        <begin position="235"/>
        <end position="372"/>
    </location>
</feature>
<dbReference type="GO" id="GO:0008324">
    <property type="term" value="F:monoatomic cation transmembrane transporter activity"/>
    <property type="evidence" value="ECO:0007669"/>
    <property type="project" value="InterPro"/>
</dbReference>
<dbReference type="SUPFAM" id="SSF161111">
    <property type="entry name" value="Cation efflux protein transmembrane domain-like"/>
    <property type="match status" value="1"/>
</dbReference>
<feature type="compositionally biased region" description="Basic residues" evidence="6">
    <location>
        <begin position="39"/>
        <end position="50"/>
    </location>
</feature>
<dbReference type="Gene3D" id="3.30.70.1350">
    <property type="entry name" value="Cation efflux protein, cytoplasmic domain"/>
    <property type="match status" value="1"/>
</dbReference>
<dbReference type="InterPro" id="IPR050291">
    <property type="entry name" value="CDF_Transporter"/>
</dbReference>
<feature type="region of interest" description="Disordered" evidence="6">
    <location>
        <begin position="39"/>
        <end position="71"/>
    </location>
</feature>
<comment type="subcellular location">
    <subcellularLocation>
        <location evidence="1">Membrane</location>
        <topology evidence="1">Multi-pass membrane protein</topology>
    </subcellularLocation>
</comment>
<dbReference type="InterPro" id="IPR027469">
    <property type="entry name" value="Cation_efflux_TMD_sf"/>
</dbReference>
<feature type="compositionally biased region" description="Acidic residues" evidence="6">
    <location>
        <begin position="320"/>
        <end position="330"/>
    </location>
</feature>
<dbReference type="EMBL" id="JAKWBI020000089">
    <property type="protein sequence ID" value="KAJ2903175.1"/>
    <property type="molecule type" value="Genomic_DNA"/>
</dbReference>
<feature type="transmembrane region" description="Helical" evidence="7">
    <location>
        <begin position="485"/>
        <end position="510"/>
    </location>
</feature>
<dbReference type="GO" id="GO:0030003">
    <property type="term" value="P:intracellular monoatomic cation homeostasis"/>
    <property type="evidence" value="ECO:0007669"/>
    <property type="project" value="UniProtKB-ARBA"/>
</dbReference>
<evidence type="ECO:0000256" key="6">
    <source>
        <dbReference type="SAM" id="MobiDB-lite"/>
    </source>
</evidence>
<feature type="domain" description="Cation efflux protein transmembrane" evidence="8">
    <location>
        <begin position="388"/>
        <end position="571"/>
    </location>
</feature>
<feature type="compositionally biased region" description="Polar residues" evidence="6">
    <location>
        <begin position="239"/>
        <end position="249"/>
    </location>
</feature>
<protein>
    <recommendedName>
        <fullName evidence="8">Cation efflux protein transmembrane domain-containing protein</fullName>
    </recommendedName>
</protein>
<dbReference type="AlphaFoldDB" id="A0AAD5RSG6"/>
<evidence type="ECO:0000256" key="2">
    <source>
        <dbReference type="ARBA" id="ARBA00022448"/>
    </source>
</evidence>
<dbReference type="Gene3D" id="1.20.1510.10">
    <property type="entry name" value="Cation efflux protein transmembrane domain"/>
    <property type="match status" value="1"/>
</dbReference>
<keyword evidence="5 7" id="KW-0472">Membrane</keyword>
<comment type="caution">
    <text evidence="9">The sequence shown here is derived from an EMBL/GenBank/DDBJ whole genome shotgun (WGS) entry which is preliminary data.</text>
</comment>
<dbReference type="PANTHER" id="PTHR43840">
    <property type="entry name" value="MITOCHONDRIAL METAL TRANSPORTER 1-RELATED"/>
    <property type="match status" value="1"/>
</dbReference>
<evidence type="ECO:0000256" key="5">
    <source>
        <dbReference type="ARBA" id="ARBA00023136"/>
    </source>
</evidence>
<accession>A0AAD5RSG6</accession>
<evidence type="ECO:0000313" key="10">
    <source>
        <dbReference type="Proteomes" id="UP001201980"/>
    </source>
</evidence>
<dbReference type="FunFam" id="1.20.1510.10:FF:000005">
    <property type="entry name" value="Putative Cation diffusion facilitator 1"/>
    <property type="match status" value="1"/>
</dbReference>
<reference evidence="9" key="1">
    <citation type="submission" date="2022-07" db="EMBL/GenBank/DDBJ databases">
        <title>Draft genome sequence of Zalerion maritima ATCC 34329, a (micro)plastics degrading marine fungus.</title>
        <authorList>
            <person name="Paco A."/>
            <person name="Goncalves M.F.M."/>
            <person name="Rocha-Santos T.A.P."/>
            <person name="Alves A."/>
        </authorList>
    </citation>
    <scope>NUCLEOTIDE SEQUENCE</scope>
    <source>
        <strain evidence="9">ATCC 34329</strain>
    </source>
</reference>
<dbReference type="Pfam" id="PF01545">
    <property type="entry name" value="Cation_efflux"/>
    <property type="match status" value="1"/>
</dbReference>
<keyword evidence="4 7" id="KW-1133">Transmembrane helix</keyword>
<sequence>MHRASLGGHGGEIDNAPVSSSPPSIIGRVSSLRHLAHLHGHSHSHSHGHGRVNTPNPAPSSPFLLDDDPYPMATHGQGTLVNLIRNRSTTSLHAPVSQHGWRSSFSLGGGDEESGGDDQLLLPDRTNSPFLDMDPEERRMSAILYSQNMRSMRLIGFSNPRYRWQRYWKAEEELAKMSTPIREYYERTNYLVQQYLYIDRLLDSSLPHDLLNEYNDMPASHFRGVEVPQTILESEERAQTQNRSRTQSELQDRPSFTGGGVPDTAVHTPSNPASPEMLSNEALAANSNNNSGTSLSSKKVKRTPKGIYRPTETTPLFSINDDDESEDEIDVPLSPGHASDDDSWGMIVDPDTGTRKKKVKKPKPEVPWLDEEDEEVDSSDSIVTVAIYVNFVANAILLAGKLAVIVTVPSMSVLASLVDAVLDFLSTGIVWTTTWMISHHDQYRYPVGRRRLEPLGVLVFSIIMITSFVQVALECIQTLASPDHTIIELGIAAIAIMVSTIFIKGGVWLWCRLIKNSSVRALADDAVTDIIFNTGSIIFPIVGFYARVWWLDALGGLLLSLIVIFNWSGTSAQHIKNLSGFSASADQRNVLLYLTMRFAKTIKQIQGLQAYHSGDKLNVEVDIVLDASTPLRDSHDLAESLGYVLESVPIVDRAFVHCDYASWNLPTHMQQQSGG</sequence>
<dbReference type="InterPro" id="IPR058533">
    <property type="entry name" value="Cation_efflux_TM"/>
</dbReference>
<evidence type="ECO:0000256" key="3">
    <source>
        <dbReference type="ARBA" id="ARBA00022692"/>
    </source>
</evidence>
<feature type="region of interest" description="Disordered" evidence="6">
    <location>
        <begin position="92"/>
        <end position="133"/>
    </location>
</feature>
<dbReference type="Proteomes" id="UP001201980">
    <property type="component" value="Unassembled WGS sequence"/>
</dbReference>
<dbReference type="InterPro" id="IPR036837">
    <property type="entry name" value="Cation_efflux_CTD_sf"/>
</dbReference>
<dbReference type="SUPFAM" id="SSF160240">
    <property type="entry name" value="Cation efflux protein cytoplasmic domain-like"/>
    <property type="match status" value="1"/>
</dbReference>
<keyword evidence="2" id="KW-0813">Transport</keyword>
<feature type="compositionally biased region" description="Low complexity" evidence="6">
    <location>
        <begin position="278"/>
        <end position="297"/>
    </location>
</feature>
<evidence type="ECO:0000313" key="9">
    <source>
        <dbReference type="EMBL" id="KAJ2903175.1"/>
    </source>
</evidence>
<feature type="transmembrane region" description="Helical" evidence="7">
    <location>
        <begin position="455"/>
        <end position="473"/>
    </location>
</feature>
<feature type="transmembrane region" description="Helical" evidence="7">
    <location>
        <begin position="385"/>
        <end position="408"/>
    </location>
</feature>
<evidence type="ECO:0000256" key="7">
    <source>
        <dbReference type="SAM" id="Phobius"/>
    </source>
</evidence>
<gene>
    <name evidence="9" type="ORF">MKZ38_010307</name>
</gene>
<name>A0AAD5RSG6_9PEZI</name>
<dbReference type="PANTHER" id="PTHR43840:SF4">
    <property type="entry name" value="CDF DIVALENT METAL CATION TRANSPORTER (EUROFUNG)"/>
    <property type="match status" value="1"/>
</dbReference>
<proteinExistence type="predicted"/>